<keyword evidence="3" id="KW-1185">Reference proteome</keyword>
<dbReference type="OrthoDB" id="4990598at2"/>
<evidence type="ECO:0000313" key="3">
    <source>
        <dbReference type="Proteomes" id="UP000292881"/>
    </source>
</evidence>
<evidence type="ECO:0000313" key="2">
    <source>
        <dbReference type="EMBL" id="RXZ45815.1"/>
    </source>
</evidence>
<sequence>MTNPVADPQPSAGLSFTVGEPGDAGWRPLAVTGPPGAEFTIFDDGTVLIQGVLDGTGTANFAVRGSVNDLTIGYSSTSVTAGGSGSTGGTSAKSSGTSGPGRGGGTHQ</sequence>
<dbReference type="Proteomes" id="UP000292881">
    <property type="component" value="Unassembled WGS sequence"/>
</dbReference>
<dbReference type="AlphaFoldDB" id="A0A4Q2JDN7"/>
<evidence type="ECO:0000256" key="1">
    <source>
        <dbReference type="SAM" id="MobiDB-lite"/>
    </source>
</evidence>
<feature type="region of interest" description="Disordered" evidence="1">
    <location>
        <begin position="1"/>
        <end position="31"/>
    </location>
</feature>
<feature type="compositionally biased region" description="Gly residues" evidence="1">
    <location>
        <begin position="98"/>
        <end position="108"/>
    </location>
</feature>
<organism evidence="2 3">
    <name type="scientific">Agromyces binzhouensis</name>
    <dbReference type="NCBI Taxonomy" id="1817495"/>
    <lineage>
        <taxon>Bacteria</taxon>
        <taxon>Bacillati</taxon>
        <taxon>Actinomycetota</taxon>
        <taxon>Actinomycetes</taxon>
        <taxon>Micrococcales</taxon>
        <taxon>Microbacteriaceae</taxon>
        <taxon>Agromyces</taxon>
    </lineage>
</organism>
<dbReference type="EMBL" id="SDPL01000310">
    <property type="protein sequence ID" value="RXZ45815.1"/>
    <property type="molecule type" value="Genomic_DNA"/>
</dbReference>
<gene>
    <name evidence="2" type="ORF">ESO86_13140</name>
</gene>
<comment type="caution">
    <text evidence="2">The sequence shown here is derived from an EMBL/GenBank/DDBJ whole genome shotgun (WGS) entry which is preliminary data.</text>
</comment>
<proteinExistence type="predicted"/>
<feature type="region of interest" description="Disordered" evidence="1">
    <location>
        <begin position="74"/>
        <end position="108"/>
    </location>
</feature>
<accession>A0A4Q2JDN7</accession>
<reference evidence="2 3" key="1">
    <citation type="submission" date="2019-01" db="EMBL/GenBank/DDBJ databases">
        <authorList>
            <person name="Li J."/>
        </authorList>
    </citation>
    <scope>NUCLEOTIDE SEQUENCE [LARGE SCALE GENOMIC DNA]</scope>
    <source>
        <strain evidence="2 3">CGMCC 4.7180</strain>
    </source>
</reference>
<protein>
    <submittedName>
        <fullName evidence="2">Uncharacterized protein</fullName>
    </submittedName>
</protein>
<name>A0A4Q2JDN7_9MICO</name>